<proteinExistence type="predicted"/>
<feature type="transmembrane region" description="Helical" evidence="1">
    <location>
        <begin position="12"/>
        <end position="30"/>
    </location>
</feature>
<organism evidence="3 4">
    <name type="scientific">Salinivibrio kushneri</name>
    <dbReference type="NCBI Taxonomy" id="1908198"/>
    <lineage>
        <taxon>Bacteria</taxon>
        <taxon>Pseudomonadati</taxon>
        <taxon>Pseudomonadota</taxon>
        <taxon>Gammaproteobacteria</taxon>
        <taxon>Vibrionales</taxon>
        <taxon>Vibrionaceae</taxon>
        <taxon>Salinivibrio</taxon>
    </lineage>
</organism>
<evidence type="ECO:0000313" key="4">
    <source>
        <dbReference type="Proteomes" id="UP001164748"/>
    </source>
</evidence>
<evidence type="ECO:0000259" key="2">
    <source>
        <dbReference type="Pfam" id="PF05232"/>
    </source>
</evidence>
<reference evidence="3" key="1">
    <citation type="submission" date="2022-09" db="EMBL/GenBank/DDBJ databases">
        <authorList>
            <person name="Li Z.-J."/>
        </authorList>
    </citation>
    <scope>NUCLEOTIDE SEQUENCE</scope>
    <source>
        <strain evidence="3">TGB11</strain>
    </source>
</reference>
<accession>A0AA47KK45</accession>
<dbReference type="Proteomes" id="UP001164748">
    <property type="component" value="Chromosome"/>
</dbReference>
<dbReference type="RefSeq" id="WP_269578778.1">
    <property type="nucleotide sequence ID" value="NZ_CP114588.1"/>
</dbReference>
<feature type="transmembrane region" description="Helical" evidence="1">
    <location>
        <begin position="76"/>
        <end position="100"/>
    </location>
</feature>
<protein>
    <submittedName>
        <fullName evidence="3">PACE efflux transporter</fullName>
    </submittedName>
</protein>
<feature type="transmembrane region" description="Helical" evidence="1">
    <location>
        <begin position="112"/>
        <end position="129"/>
    </location>
</feature>
<dbReference type="AlphaFoldDB" id="A0AA47KK45"/>
<evidence type="ECO:0000256" key="1">
    <source>
        <dbReference type="SAM" id="Phobius"/>
    </source>
</evidence>
<feature type="domain" description="Chlorhexidine efflux transporter" evidence="2">
    <location>
        <begin position="72"/>
        <end position="134"/>
    </location>
</feature>
<evidence type="ECO:0000313" key="3">
    <source>
        <dbReference type="EMBL" id="WBA08288.1"/>
    </source>
</evidence>
<sequence>MRTKADRWRHAIGFELTGLILVVLGLNWILGAGIGHLGIMGAIFSVLATLWNYVYNIGFDKAMLAWRGSVLKTLPLRLLHAVIFEAGLLVATIPFIMWWLSMSFWQALSMDIGLVVFYLVYAFVYNWLYDYLFPIPNAQSQQG</sequence>
<feature type="transmembrane region" description="Helical" evidence="1">
    <location>
        <begin position="36"/>
        <end position="55"/>
    </location>
</feature>
<dbReference type="Pfam" id="PF05232">
    <property type="entry name" value="BTP"/>
    <property type="match status" value="2"/>
</dbReference>
<feature type="domain" description="Chlorhexidine efflux transporter" evidence="2">
    <location>
        <begin position="2"/>
        <end position="63"/>
    </location>
</feature>
<dbReference type="InterPro" id="IPR007896">
    <property type="entry name" value="BTP_bacteria"/>
</dbReference>
<dbReference type="NCBIfam" id="NF033664">
    <property type="entry name" value="PACE_transport"/>
    <property type="match status" value="1"/>
</dbReference>
<gene>
    <name evidence="3" type="ORF">N8M53_10745</name>
</gene>
<keyword evidence="1" id="KW-0472">Membrane</keyword>
<keyword evidence="1" id="KW-1133">Transmembrane helix</keyword>
<dbReference type="InterPro" id="IPR058208">
    <property type="entry name" value="PACE"/>
</dbReference>
<name>A0AA47KK45_9GAMM</name>
<dbReference type="EMBL" id="CP114588">
    <property type="protein sequence ID" value="WBA08288.1"/>
    <property type="molecule type" value="Genomic_DNA"/>
</dbReference>
<keyword evidence="1" id="KW-0812">Transmembrane</keyword>